<evidence type="ECO:0000313" key="1">
    <source>
        <dbReference type="EMBL" id="OEL12116.1"/>
    </source>
</evidence>
<comment type="caution">
    <text evidence="1">The sequence shown here is derived from an EMBL/GenBank/DDBJ whole genome shotgun (WGS) entry which is preliminary data.</text>
</comment>
<keyword evidence="2" id="KW-1185">Reference proteome</keyword>
<dbReference type="AlphaFoldDB" id="A0A1E5UGV9"/>
<gene>
    <name evidence="1" type="ORF">BHF72_1304</name>
</gene>
<evidence type="ECO:0000313" key="2">
    <source>
        <dbReference type="Proteomes" id="UP000095601"/>
    </source>
</evidence>
<accession>A0A1E5UGV9</accession>
<name>A0A1E5UGV9_9FLAO</name>
<organism evidence="1 2">
    <name type="scientific">Cloacibacterium normanense</name>
    <dbReference type="NCBI Taxonomy" id="237258"/>
    <lineage>
        <taxon>Bacteria</taxon>
        <taxon>Pseudomonadati</taxon>
        <taxon>Bacteroidota</taxon>
        <taxon>Flavobacteriia</taxon>
        <taxon>Flavobacteriales</taxon>
        <taxon>Weeksellaceae</taxon>
    </lineage>
</organism>
<proteinExistence type="predicted"/>
<reference evidence="1 2" key="1">
    <citation type="submission" date="2016-09" db="EMBL/GenBank/DDBJ databases">
        <authorList>
            <person name="Capua I."/>
            <person name="De Benedictis P."/>
            <person name="Joannis T."/>
            <person name="Lombin L.H."/>
            <person name="Cattoli G."/>
        </authorList>
    </citation>
    <scope>NUCLEOTIDE SEQUENCE [LARGE SCALE GENOMIC DNA]</scope>
    <source>
        <strain evidence="1 2">NRS-1</strain>
    </source>
</reference>
<protein>
    <submittedName>
        <fullName evidence="1">Uncharacterized protein</fullName>
    </submittedName>
</protein>
<dbReference type="EMBL" id="MKGI01000011">
    <property type="protein sequence ID" value="OEL12116.1"/>
    <property type="molecule type" value="Genomic_DNA"/>
</dbReference>
<sequence length="45" mass="5451">MITIIHFLKIFFIDRSLDKMSPNVRADLRSLEKEVYFRSWDFANS</sequence>
<dbReference type="Proteomes" id="UP000095601">
    <property type="component" value="Unassembled WGS sequence"/>
</dbReference>